<dbReference type="RefSeq" id="WP_106169210.1">
    <property type="nucleotide sequence ID" value="NZ_JAVKZF010000009.1"/>
</dbReference>
<dbReference type="Proteomes" id="UP000282574">
    <property type="component" value="Unassembled WGS sequence"/>
</dbReference>
<evidence type="ECO:0000313" key="1">
    <source>
        <dbReference type="EMBL" id="RUT00307.1"/>
    </source>
</evidence>
<accession>A0AB37U9C1</accession>
<reference evidence="1 2" key="1">
    <citation type="journal article" date="2019" name="Genome Biol. Evol.">
        <title>Day and night: Metabolic profiles and evolutionary relationships of six axenic non-marine cyanobacteria.</title>
        <authorList>
            <person name="Will S.E."/>
            <person name="Henke P."/>
            <person name="Boedeker C."/>
            <person name="Huang S."/>
            <person name="Brinkmann H."/>
            <person name="Rohde M."/>
            <person name="Jarek M."/>
            <person name="Friedl T."/>
            <person name="Seufert S."/>
            <person name="Schumacher M."/>
            <person name="Overmann J."/>
            <person name="Neumann-Schaal M."/>
            <person name="Petersen J."/>
        </authorList>
    </citation>
    <scope>NUCLEOTIDE SEQUENCE [LARGE SCALE GENOMIC DNA]</scope>
    <source>
        <strain evidence="1 2">SAG 39.79</strain>
    </source>
</reference>
<dbReference type="AlphaFoldDB" id="A0AB37U9C1"/>
<comment type="caution">
    <text evidence="1">The sequence shown here is derived from an EMBL/GenBank/DDBJ whole genome shotgun (WGS) entry which is preliminary data.</text>
</comment>
<evidence type="ECO:0000313" key="2">
    <source>
        <dbReference type="Proteomes" id="UP000282574"/>
    </source>
</evidence>
<keyword evidence="2" id="KW-1185">Reference proteome</keyword>
<proteinExistence type="predicted"/>
<gene>
    <name evidence="1" type="ORF">DSM107010_68250</name>
</gene>
<sequence>MSKKPKGWYEAIAIRPVMHVDGYESYEKVCGYVADIYFSSTEEKLRQKLVTNSKDSIYISLFTLYQVGEAKCPAYWVGKDLLTALMQSDLTIEADSLHWAMKTGIFMLPNSVIFSPEKRSVRAIFWHYDPSDDYLYWTASDGDIFFCRRFKVSENLRKLTYADVEDLDPQAIVDFNNYLQSIFLRLILIMECRPELVDTESKVIRVNLGFAKDKAKDFYEPLWVGRNYRYQREEVQDKGGTHASPRVHWRRGYLRNQPYGEGRQQRRLVWIEPVLVMGKG</sequence>
<dbReference type="InterPro" id="IPR058915">
    <property type="entry name" value="AcrVA2-like"/>
</dbReference>
<name>A0AB37U9C1_9CYAN</name>
<protein>
    <submittedName>
        <fullName evidence="1">Uncharacterized protein</fullName>
    </submittedName>
</protein>
<dbReference type="EMBL" id="RSCK01000148">
    <property type="protein sequence ID" value="RUT00307.1"/>
    <property type="molecule type" value="Genomic_DNA"/>
</dbReference>
<dbReference type="Pfam" id="PF26125">
    <property type="entry name" value="AcrVA2-like"/>
    <property type="match status" value="1"/>
</dbReference>
<organism evidence="1 2">
    <name type="scientific">Chroococcidiopsis cubana SAG 39.79</name>
    <dbReference type="NCBI Taxonomy" id="388085"/>
    <lineage>
        <taxon>Bacteria</taxon>
        <taxon>Bacillati</taxon>
        <taxon>Cyanobacteriota</taxon>
        <taxon>Cyanophyceae</taxon>
        <taxon>Chroococcidiopsidales</taxon>
        <taxon>Chroococcidiopsidaceae</taxon>
        <taxon>Chroococcidiopsis</taxon>
    </lineage>
</organism>